<name>A0A9D2HLP5_9BACT</name>
<gene>
    <name evidence="4" type="ORF">H9784_00880</name>
</gene>
<feature type="chain" id="PRO_5038350314" evidence="3">
    <location>
        <begin position="51"/>
        <end position="200"/>
    </location>
</feature>
<sequence>MKSPSRPTIGNAARAILPRRTIDRRFLPRGLACLPLLMLCLFPAASTAQADEADMSAAQQATVEELVRLQRIQQLFQLVDMAEQAAARRKQAAGRNYAEPDDREDVLRDIAAPPRFPHTAAGAFAEEARPSVAETLMSLLQDMRIFGPGLFIALVLALYFGAIRPARARRRDDADSRADSRRAQYAAWKRQRLARRDKLE</sequence>
<keyword evidence="3" id="KW-0732">Signal</keyword>
<accession>A0A9D2HLP5</accession>
<feature type="compositionally biased region" description="Basic and acidic residues" evidence="1">
    <location>
        <begin position="170"/>
        <end position="182"/>
    </location>
</feature>
<dbReference type="Proteomes" id="UP000823821">
    <property type="component" value="Unassembled WGS sequence"/>
</dbReference>
<organism evidence="4 5">
    <name type="scientific">Candidatus Desulfovibrio intestinavium</name>
    <dbReference type="NCBI Taxonomy" id="2838534"/>
    <lineage>
        <taxon>Bacteria</taxon>
        <taxon>Pseudomonadati</taxon>
        <taxon>Thermodesulfobacteriota</taxon>
        <taxon>Desulfovibrionia</taxon>
        <taxon>Desulfovibrionales</taxon>
        <taxon>Desulfovibrionaceae</taxon>
        <taxon>Desulfovibrio</taxon>
    </lineage>
</organism>
<keyword evidence="2" id="KW-1133">Transmembrane helix</keyword>
<keyword evidence="2" id="KW-0472">Membrane</keyword>
<reference evidence="4" key="2">
    <citation type="submission" date="2021-04" db="EMBL/GenBank/DDBJ databases">
        <authorList>
            <person name="Gilroy R."/>
        </authorList>
    </citation>
    <scope>NUCLEOTIDE SEQUENCE</scope>
    <source>
        <strain evidence="4">5032</strain>
    </source>
</reference>
<feature type="region of interest" description="Disordered" evidence="1">
    <location>
        <begin position="170"/>
        <end position="200"/>
    </location>
</feature>
<dbReference type="EMBL" id="DWZD01000007">
    <property type="protein sequence ID" value="HJA78114.1"/>
    <property type="molecule type" value="Genomic_DNA"/>
</dbReference>
<comment type="caution">
    <text evidence="4">The sequence shown here is derived from an EMBL/GenBank/DDBJ whole genome shotgun (WGS) entry which is preliminary data.</text>
</comment>
<reference evidence="4" key="1">
    <citation type="journal article" date="2021" name="PeerJ">
        <title>Extensive microbial diversity within the chicken gut microbiome revealed by metagenomics and culture.</title>
        <authorList>
            <person name="Gilroy R."/>
            <person name="Ravi A."/>
            <person name="Getino M."/>
            <person name="Pursley I."/>
            <person name="Horton D.L."/>
            <person name="Alikhan N.F."/>
            <person name="Baker D."/>
            <person name="Gharbi K."/>
            <person name="Hall N."/>
            <person name="Watson M."/>
            <person name="Adriaenssens E.M."/>
            <person name="Foster-Nyarko E."/>
            <person name="Jarju S."/>
            <person name="Secka A."/>
            <person name="Antonio M."/>
            <person name="Oren A."/>
            <person name="Chaudhuri R.R."/>
            <person name="La Ragione R."/>
            <person name="Hildebrand F."/>
            <person name="Pallen M.J."/>
        </authorList>
    </citation>
    <scope>NUCLEOTIDE SEQUENCE</scope>
    <source>
        <strain evidence="4">5032</strain>
    </source>
</reference>
<evidence type="ECO:0000256" key="2">
    <source>
        <dbReference type="SAM" id="Phobius"/>
    </source>
</evidence>
<feature type="transmembrane region" description="Helical" evidence="2">
    <location>
        <begin position="145"/>
        <end position="163"/>
    </location>
</feature>
<dbReference type="AlphaFoldDB" id="A0A9D2HLP5"/>
<protein>
    <submittedName>
        <fullName evidence="4">Uncharacterized protein</fullName>
    </submittedName>
</protein>
<feature type="signal peptide" evidence="3">
    <location>
        <begin position="1"/>
        <end position="50"/>
    </location>
</feature>
<evidence type="ECO:0000313" key="5">
    <source>
        <dbReference type="Proteomes" id="UP000823821"/>
    </source>
</evidence>
<evidence type="ECO:0000313" key="4">
    <source>
        <dbReference type="EMBL" id="HJA78114.1"/>
    </source>
</evidence>
<proteinExistence type="predicted"/>
<keyword evidence="2" id="KW-0812">Transmembrane</keyword>
<evidence type="ECO:0000256" key="1">
    <source>
        <dbReference type="SAM" id="MobiDB-lite"/>
    </source>
</evidence>
<evidence type="ECO:0000256" key="3">
    <source>
        <dbReference type="SAM" id="SignalP"/>
    </source>
</evidence>